<keyword evidence="2" id="KW-0472">Membrane</keyword>
<feature type="transmembrane region" description="Helical" evidence="2">
    <location>
        <begin position="226"/>
        <end position="247"/>
    </location>
</feature>
<accession>A0A7H1PZD4</accession>
<evidence type="ECO:0000313" key="5">
    <source>
        <dbReference type="Proteomes" id="UP000516422"/>
    </source>
</evidence>
<feature type="transmembrane region" description="Helical" evidence="2">
    <location>
        <begin position="187"/>
        <end position="206"/>
    </location>
</feature>
<dbReference type="AlphaFoldDB" id="A0A7H1PZD4"/>
<proteinExistence type="predicted"/>
<feature type="transmembrane region" description="Helical" evidence="2">
    <location>
        <begin position="149"/>
        <end position="166"/>
    </location>
</feature>
<dbReference type="EMBL" id="CP051006">
    <property type="protein sequence ID" value="QNT93414.1"/>
    <property type="molecule type" value="Genomic_DNA"/>
</dbReference>
<organism evidence="4 5">
    <name type="scientific">Streptomyces griseofuscus</name>
    <dbReference type="NCBI Taxonomy" id="146922"/>
    <lineage>
        <taxon>Bacteria</taxon>
        <taxon>Bacillati</taxon>
        <taxon>Actinomycetota</taxon>
        <taxon>Actinomycetes</taxon>
        <taxon>Kitasatosporales</taxon>
        <taxon>Streptomycetaceae</taxon>
        <taxon>Streptomyces</taxon>
    </lineage>
</organism>
<protein>
    <recommendedName>
        <fullName evidence="3">DUF4328 domain-containing protein</fullName>
    </recommendedName>
</protein>
<gene>
    <name evidence="4" type="ORF">HEP81_03103</name>
</gene>
<name>A0A7H1PZD4_9ACTN</name>
<dbReference type="InterPro" id="IPR025565">
    <property type="entry name" value="DUF4328"/>
</dbReference>
<evidence type="ECO:0000256" key="2">
    <source>
        <dbReference type="SAM" id="Phobius"/>
    </source>
</evidence>
<evidence type="ECO:0000313" key="4">
    <source>
        <dbReference type="EMBL" id="QNT93414.1"/>
    </source>
</evidence>
<evidence type="ECO:0000259" key="3">
    <source>
        <dbReference type="Pfam" id="PF14219"/>
    </source>
</evidence>
<keyword evidence="2" id="KW-1133">Transmembrane helix</keyword>
<keyword evidence="2" id="KW-0812">Transmembrane</keyword>
<feature type="domain" description="DUF4328" evidence="3">
    <location>
        <begin position="100"/>
        <end position="248"/>
    </location>
</feature>
<dbReference type="Pfam" id="PF14219">
    <property type="entry name" value="DUF4328"/>
    <property type="match status" value="1"/>
</dbReference>
<dbReference type="KEGG" id="sgf:HEP81_03103"/>
<feature type="transmembrane region" description="Helical" evidence="2">
    <location>
        <begin position="107"/>
        <end position="129"/>
    </location>
</feature>
<feature type="compositionally biased region" description="Pro residues" evidence="1">
    <location>
        <begin position="32"/>
        <end position="51"/>
    </location>
</feature>
<dbReference type="Proteomes" id="UP000516422">
    <property type="component" value="Chromosome"/>
</dbReference>
<sequence>MFTFPAAVCVSYADRRSLFLTSGDFRTMATPMPVPPQSAPPLAPPPGAPPRSPAGLGMAAAVLLGLVVGADLFACFADQTQASIAQDLLGGGVDEGLVRRAHRADTLYNAASVTQGITLVATIAVYLCWLWRVRTNAEVFEPHGHRMKRGWAIGGWFVPIGNLWLPRRVVVDVWRASALPGTRVRTTPVNAWWTLWIISLLVGRTASRQYDAAHGADQLADAARLMLFSDALDAAAAILAVVVVVHLTRMQRARILAGPAAMPVFG</sequence>
<feature type="transmembrane region" description="Helical" evidence="2">
    <location>
        <begin position="54"/>
        <end position="76"/>
    </location>
</feature>
<reference evidence="4 5" key="1">
    <citation type="submission" date="2020-04" db="EMBL/GenBank/DDBJ databases">
        <title>Characterization and engineering of Streptomyces griseofuscus DSM40191 as a potential heterologous host for expression of BGCs.</title>
        <authorList>
            <person name="Gren T."/>
            <person name="Whitford C.M."/>
            <person name="Mohite O.S."/>
            <person name="Joergensen T.S."/>
            <person name="Nielsen J.B."/>
            <person name="Lee S.Y."/>
            <person name="Weber T."/>
        </authorList>
    </citation>
    <scope>NUCLEOTIDE SEQUENCE [LARGE SCALE GENOMIC DNA]</scope>
    <source>
        <strain evidence="4 5">DSM 40191</strain>
    </source>
</reference>
<evidence type="ECO:0000256" key="1">
    <source>
        <dbReference type="SAM" id="MobiDB-lite"/>
    </source>
</evidence>
<feature type="region of interest" description="Disordered" evidence="1">
    <location>
        <begin position="31"/>
        <end position="51"/>
    </location>
</feature>